<evidence type="ECO:0000256" key="6">
    <source>
        <dbReference type="ARBA" id="ARBA00023125"/>
    </source>
</evidence>
<dbReference type="Gene3D" id="3.10.129.10">
    <property type="entry name" value="Hotdog Thioesterase"/>
    <property type="match status" value="1"/>
</dbReference>
<dbReference type="Proteomes" id="UP000254519">
    <property type="component" value="Unassembled WGS sequence"/>
</dbReference>
<dbReference type="RefSeq" id="WP_115360426.1">
    <property type="nucleotide sequence ID" value="NZ_CP038012.1"/>
</dbReference>
<name>A0A380BFM8_SPOPA</name>
<keyword evidence="5 9" id="KW-0443">Lipid metabolism</keyword>
<dbReference type="GO" id="GO:0006633">
    <property type="term" value="P:fatty acid biosynthetic process"/>
    <property type="evidence" value="ECO:0007669"/>
    <property type="project" value="UniProtKB-KW"/>
</dbReference>
<evidence type="ECO:0000313" key="12">
    <source>
        <dbReference type="Proteomes" id="UP000254519"/>
    </source>
</evidence>
<dbReference type="InterPro" id="IPR017275">
    <property type="entry name" value="Transcription_factor_FapR"/>
</dbReference>
<keyword evidence="12" id="KW-1185">Reference proteome</keyword>
<evidence type="ECO:0000256" key="5">
    <source>
        <dbReference type="ARBA" id="ARBA00023098"/>
    </source>
</evidence>
<protein>
    <recommendedName>
        <fullName evidence="9">Transcription factor FapR</fullName>
    </recommendedName>
    <alternativeName>
        <fullName evidence="9">Fatty acid and phospholipid biosynthesis regulator</fullName>
    </alternativeName>
</protein>
<dbReference type="CDD" id="cd03440">
    <property type="entry name" value="hot_dog"/>
    <property type="match status" value="1"/>
</dbReference>
<keyword evidence="2 9" id="KW-0444">Lipid biosynthesis</keyword>
<evidence type="ECO:0000256" key="7">
    <source>
        <dbReference type="ARBA" id="ARBA00023160"/>
    </source>
</evidence>
<feature type="domain" description="Thioesterase" evidence="10">
    <location>
        <begin position="116"/>
        <end position="154"/>
    </location>
</feature>
<accession>A0A380BFM8</accession>
<dbReference type="EMBL" id="UGYZ01000002">
    <property type="protein sequence ID" value="SUJ00693.1"/>
    <property type="molecule type" value="Genomic_DNA"/>
</dbReference>
<comment type="function">
    <text evidence="9">Transcriptional factor involved in regulation of membrane lipid biosynthesis by repressing genes involved in fatty acid and phospholipid metabolism.</text>
</comment>
<evidence type="ECO:0000256" key="4">
    <source>
        <dbReference type="ARBA" id="ARBA00023015"/>
    </source>
</evidence>
<evidence type="ECO:0000256" key="3">
    <source>
        <dbReference type="ARBA" id="ARBA00022832"/>
    </source>
</evidence>
<evidence type="ECO:0000256" key="9">
    <source>
        <dbReference type="HAMAP-Rule" id="MF_01814"/>
    </source>
</evidence>
<dbReference type="GO" id="GO:0045717">
    <property type="term" value="P:negative regulation of fatty acid biosynthetic process"/>
    <property type="evidence" value="ECO:0007669"/>
    <property type="project" value="UniProtKB-UniRule"/>
</dbReference>
<keyword evidence="1 9" id="KW-0678">Repressor</keyword>
<keyword evidence="6 9" id="KW-0238">DNA-binding</keyword>
<dbReference type="AlphaFoldDB" id="A0A380BFM8"/>
<dbReference type="InterPro" id="IPR036388">
    <property type="entry name" value="WH-like_DNA-bd_sf"/>
</dbReference>
<keyword evidence="3 9" id="KW-0276">Fatty acid metabolism</keyword>
<organism evidence="11 12">
    <name type="scientific">Sporosarcina pasteurii</name>
    <name type="common">Bacillus pasteurii</name>
    <dbReference type="NCBI Taxonomy" id="1474"/>
    <lineage>
        <taxon>Bacteria</taxon>
        <taxon>Bacillati</taxon>
        <taxon>Bacillota</taxon>
        <taxon>Bacilli</taxon>
        <taxon>Bacillales</taxon>
        <taxon>Caryophanaceae</taxon>
        <taxon>Sporosarcina</taxon>
    </lineage>
</organism>
<sequence>MRMPKKERQLRLGKLIEENPFVTDEDLSKHFEVSVQTIRLDRLECGIPELRKRLKQVATQTMAGEVKSLGSDEVIGDIIDIKLDASAISIFDVTADHVFQRNGIARGHHLFAQANSLAVAVMDDDLALTVKSNIEFLKPVKAGDRVVARAEVIKETVKERRTLVKVESTVGDVLVFTGQFYMYRTTDKKQEDKQ</sequence>
<dbReference type="HAMAP" id="MF_01814">
    <property type="entry name" value="Transcrip_fact_FapR"/>
    <property type="match status" value="1"/>
</dbReference>
<dbReference type="Gene3D" id="1.10.10.10">
    <property type="entry name" value="Winged helix-like DNA-binding domain superfamily/Winged helix DNA-binding domain"/>
    <property type="match status" value="1"/>
</dbReference>
<dbReference type="NCBIfam" id="NF003359">
    <property type="entry name" value="PRK04424.1"/>
    <property type="match status" value="1"/>
</dbReference>
<dbReference type="Pfam" id="PF03061">
    <property type="entry name" value="4HBT"/>
    <property type="match status" value="1"/>
</dbReference>
<dbReference type="GO" id="GO:0003700">
    <property type="term" value="F:DNA-binding transcription factor activity"/>
    <property type="evidence" value="ECO:0007669"/>
    <property type="project" value="UniProtKB-UniRule"/>
</dbReference>
<dbReference type="PIRSF" id="PIRSF037733">
    <property type="entry name" value="Transcription_factor_FapR"/>
    <property type="match status" value="1"/>
</dbReference>
<reference evidence="11 12" key="1">
    <citation type="submission" date="2018-06" db="EMBL/GenBank/DDBJ databases">
        <authorList>
            <consortium name="Pathogen Informatics"/>
            <person name="Doyle S."/>
        </authorList>
    </citation>
    <scope>NUCLEOTIDE SEQUENCE [LARGE SCALE GENOMIC DNA]</scope>
    <source>
        <strain evidence="12">ATCC 11859 / DSM 33 / NCIB 8841 / NCTC 4822</strain>
    </source>
</reference>
<evidence type="ECO:0000313" key="11">
    <source>
        <dbReference type="EMBL" id="SUJ00693.1"/>
    </source>
</evidence>
<keyword evidence="8 9" id="KW-0804">Transcription</keyword>
<dbReference type="GO" id="GO:0045892">
    <property type="term" value="P:negative regulation of DNA-templated transcription"/>
    <property type="evidence" value="ECO:0007669"/>
    <property type="project" value="UniProtKB-UniRule"/>
</dbReference>
<gene>
    <name evidence="9 11" type="primary">fapR</name>
    <name evidence="11" type="ORF">NCTC4822_01009</name>
</gene>
<dbReference type="InterPro" id="IPR006683">
    <property type="entry name" value="Thioestr_dom"/>
</dbReference>
<comment type="similarity">
    <text evidence="9">Belongs to the FapR family.</text>
</comment>
<dbReference type="GO" id="GO:0003677">
    <property type="term" value="F:DNA binding"/>
    <property type="evidence" value="ECO:0007669"/>
    <property type="project" value="UniProtKB-KW"/>
</dbReference>
<evidence type="ECO:0000256" key="8">
    <source>
        <dbReference type="ARBA" id="ARBA00023163"/>
    </source>
</evidence>
<proteinExistence type="inferred from homology"/>
<evidence type="ECO:0000256" key="1">
    <source>
        <dbReference type="ARBA" id="ARBA00022491"/>
    </source>
</evidence>
<dbReference type="InterPro" id="IPR029069">
    <property type="entry name" value="HotDog_dom_sf"/>
</dbReference>
<evidence type="ECO:0000259" key="10">
    <source>
        <dbReference type="Pfam" id="PF03061"/>
    </source>
</evidence>
<keyword evidence="4 9" id="KW-0805">Transcription regulation</keyword>
<keyword evidence="7 9" id="KW-0275">Fatty acid biosynthesis</keyword>
<dbReference type="OrthoDB" id="1706183at2"/>
<dbReference type="SUPFAM" id="SSF54637">
    <property type="entry name" value="Thioesterase/thiol ester dehydrase-isomerase"/>
    <property type="match status" value="1"/>
</dbReference>
<evidence type="ECO:0000256" key="2">
    <source>
        <dbReference type="ARBA" id="ARBA00022516"/>
    </source>
</evidence>